<dbReference type="SUPFAM" id="SSF46894">
    <property type="entry name" value="C-terminal effector domain of the bipartite response regulators"/>
    <property type="match status" value="1"/>
</dbReference>
<dbReference type="SMART" id="SM00862">
    <property type="entry name" value="Trans_reg_C"/>
    <property type="match status" value="1"/>
</dbReference>
<dbReference type="InterPro" id="IPR016032">
    <property type="entry name" value="Sig_transdc_resp-reg_C-effctor"/>
</dbReference>
<organism evidence="4 5">
    <name type="scientific">Pseudolysinimonas kribbensis</name>
    <dbReference type="NCBI Taxonomy" id="433641"/>
    <lineage>
        <taxon>Bacteria</taxon>
        <taxon>Bacillati</taxon>
        <taxon>Actinomycetota</taxon>
        <taxon>Actinomycetes</taxon>
        <taxon>Micrococcales</taxon>
        <taxon>Microbacteriaceae</taxon>
        <taxon>Pseudolysinimonas</taxon>
    </lineage>
</organism>
<dbReference type="NCBIfam" id="NF005568">
    <property type="entry name" value="PRK07239.1"/>
    <property type="match status" value="1"/>
</dbReference>
<dbReference type="InterPro" id="IPR003754">
    <property type="entry name" value="4pyrrol_synth_uPrphyn_synth"/>
</dbReference>
<proteinExistence type="predicted"/>
<comment type="caution">
    <text evidence="4">The sequence shown here is derived from an EMBL/GenBank/DDBJ whole genome shotgun (WGS) entry which is preliminary data.</text>
</comment>
<dbReference type="Proteomes" id="UP001157034">
    <property type="component" value="Unassembled WGS sequence"/>
</dbReference>
<feature type="DNA-binding region" description="OmpR/PhoB-type" evidence="2">
    <location>
        <begin position="282"/>
        <end position="376"/>
    </location>
</feature>
<dbReference type="Gene3D" id="3.40.50.10090">
    <property type="match status" value="2"/>
</dbReference>
<evidence type="ECO:0000313" key="4">
    <source>
        <dbReference type="EMBL" id="GMA94148.1"/>
    </source>
</evidence>
<gene>
    <name evidence="4" type="ORF">GCM10025881_09720</name>
</gene>
<evidence type="ECO:0000259" key="3">
    <source>
        <dbReference type="PROSITE" id="PS51755"/>
    </source>
</evidence>
<name>A0ABQ6K114_9MICO</name>
<dbReference type="InterPro" id="IPR039793">
    <property type="entry name" value="UROS/Hem4"/>
</dbReference>
<keyword evidence="1 2" id="KW-0238">DNA-binding</keyword>
<dbReference type="InterPro" id="IPR036108">
    <property type="entry name" value="4pyrrol_syn_uPrphyn_synt_sf"/>
</dbReference>
<accession>A0ABQ6K114</accession>
<dbReference type="InterPro" id="IPR001867">
    <property type="entry name" value="OmpR/PhoB-type_DNA-bd"/>
</dbReference>
<dbReference type="Pfam" id="PF02602">
    <property type="entry name" value="HEM4"/>
    <property type="match status" value="1"/>
</dbReference>
<evidence type="ECO:0000256" key="2">
    <source>
        <dbReference type="PROSITE-ProRule" id="PRU01091"/>
    </source>
</evidence>
<dbReference type="CDD" id="cd06578">
    <property type="entry name" value="HemD"/>
    <property type="match status" value="1"/>
</dbReference>
<dbReference type="InterPro" id="IPR036388">
    <property type="entry name" value="WH-like_DNA-bd_sf"/>
</dbReference>
<protein>
    <submittedName>
        <fullName evidence="4">Uroporphyrinogen-III synthase</fullName>
    </submittedName>
</protein>
<keyword evidence="5" id="KW-1185">Reference proteome</keyword>
<dbReference type="PANTHER" id="PTHR40082:SF1">
    <property type="entry name" value="BLR5956 PROTEIN"/>
    <property type="match status" value="1"/>
</dbReference>
<dbReference type="PROSITE" id="PS51755">
    <property type="entry name" value="OMPR_PHOB"/>
    <property type="match status" value="1"/>
</dbReference>
<evidence type="ECO:0000313" key="5">
    <source>
        <dbReference type="Proteomes" id="UP001157034"/>
    </source>
</evidence>
<dbReference type="PANTHER" id="PTHR40082">
    <property type="entry name" value="BLR5956 PROTEIN"/>
    <property type="match status" value="1"/>
</dbReference>
<evidence type="ECO:0000256" key="1">
    <source>
        <dbReference type="ARBA" id="ARBA00023125"/>
    </source>
</evidence>
<reference evidence="5" key="1">
    <citation type="journal article" date="2019" name="Int. J. Syst. Evol. Microbiol.">
        <title>The Global Catalogue of Microorganisms (GCM) 10K type strain sequencing project: providing services to taxonomists for standard genome sequencing and annotation.</title>
        <authorList>
            <consortium name="The Broad Institute Genomics Platform"/>
            <consortium name="The Broad Institute Genome Sequencing Center for Infectious Disease"/>
            <person name="Wu L."/>
            <person name="Ma J."/>
        </authorList>
    </citation>
    <scope>NUCLEOTIDE SEQUENCE [LARGE SCALE GENOMIC DNA]</scope>
    <source>
        <strain evidence="5">NBRC 108894</strain>
    </source>
</reference>
<dbReference type="SUPFAM" id="SSF69618">
    <property type="entry name" value="HemD-like"/>
    <property type="match status" value="1"/>
</dbReference>
<dbReference type="CDD" id="cd00383">
    <property type="entry name" value="trans_reg_C"/>
    <property type="match status" value="1"/>
</dbReference>
<feature type="domain" description="OmpR/PhoB-type" evidence="3">
    <location>
        <begin position="282"/>
        <end position="376"/>
    </location>
</feature>
<dbReference type="RefSeq" id="WP_284253153.1">
    <property type="nucleotide sequence ID" value="NZ_BAAAQO010000003.1"/>
</dbReference>
<dbReference type="Gene3D" id="1.10.10.10">
    <property type="entry name" value="Winged helix-like DNA-binding domain superfamily/Winged helix DNA-binding domain"/>
    <property type="match status" value="1"/>
</dbReference>
<dbReference type="Pfam" id="PF00486">
    <property type="entry name" value="Trans_reg_C"/>
    <property type="match status" value="1"/>
</dbReference>
<sequence>MTDPVEGPVTAFRADQLVGFRIGVTSDRRSHDLIDAFERRGAIVQHAPTLRIANAEEDGPIIDDTRAIIEAEPELLLASTGYGVRRWFEVADAAGLGDALVGALADAAVLVRGPKARGGIRAAGLDDSGMSEIETTESLVDKALAEHPAGLTVAYQVHGYTDEAQLDRLRKRFRLLTVAPYRWATIGRSDERVQRIVEAVATRQLDAITFTSAPAVDGFLSAAEGLGALDPVLAALRGDVLAAAVGPVTAAPLLAAGIRPLQPERFRMGALIRQVCEHLETARIVRVSTGAGELELRGQAVTLAGRTHRLAPTLLALLRELVRAPGAVVTRTQLAAALPGDPDDHAVEVALSRLRATLGAPELVATVVKRGYRLAV</sequence>
<dbReference type="EMBL" id="BSVB01000001">
    <property type="protein sequence ID" value="GMA94148.1"/>
    <property type="molecule type" value="Genomic_DNA"/>
</dbReference>